<dbReference type="HAMAP" id="MF_00719">
    <property type="entry name" value="CobS"/>
    <property type="match status" value="1"/>
</dbReference>
<keyword evidence="11 19" id="KW-0460">Magnesium</keyword>
<dbReference type="EC" id="2.7.8.26" evidence="5 19"/>
<dbReference type="Pfam" id="PF02654">
    <property type="entry name" value="CobS"/>
    <property type="match status" value="1"/>
</dbReference>
<feature type="transmembrane region" description="Helical" evidence="19">
    <location>
        <begin position="110"/>
        <end position="130"/>
    </location>
</feature>
<evidence type="ECO:0000256" key="18">
    <source>
        <dbReference type="ARBA" id="ARBA00049504"/>
    </source>
</evidence>
<evidence type="ECO:0000256" key="9">
    <source>
        <dbReference type="ARBA" id="ARBA00022679"/>
    </source>
</evidence>
<dbReference type="InterPro" id="IPR003805">
    <property type="entry name" value="CobS"/>
</dbReference>
<evidence type="ECO:0000256" key="2">
    <source>
        <dbReference type="ARBA" id="ARBA00004651"/>
    </source>
</evidence>
<protein>
    <recommendedName>
        <fullName evidence="6 19">Adenosylcobinamide-GDP ribazoletransferase</fullName>
        <ecNumber evidence="5 19">2.7.8.26</ecNumber>
    </recommendedName>
    <alternativeName>
        <fullName evidence="16 19">Cobalamin synthase</fullName>
    </alternativeName>
    <alternativeName>
        <fullName evidence="15 19">Cobalamin-5'-phosphate synthase</fullName>
    </alternativeName>
</protein>
<reference evidence="20 21" key="1">
    <citation type="submission" date="2016-10" db="EMBL/GenBank/DDBJ databases">
        <authorList>
            <person name="de Groot N.N."/>
        </authorList>
    </citation>
    <scope>NUCLEOTIDE SEQUENCE [LARGE SCALE GENOMIC DNA]</scope>
    <source>
        <strain evidence="20 21">DSM 21668</strain>
    </source>
</reference>
<evidence type="ECO:0000256" key="8">
    <source>
        <dbReference type="ARBA" id="ARBA00022573"/>
    </source>
</evidence>
<evidence type="ECO:0000256" key="13">
    <source>
        <dbReference type="ARBA" id="ARBA00023136"/>
    </source>
</evidence>
<evidence type="ECO:0000256" key="14">
    <source>
        <dbReference type="ARBA" id="ARBA00025228"/>
    </source>
</evidence>
<comment type="similarity">
    <text evidence="4 19">Belongs to the CobS family.</text>
</comment>
<evidence type="ECO:0000256" key="4">
    <source>
        <dbReference type="ARBA" id="ARBA00010561"/>
    </source>
</evidence>
<proteinExistence type="inferred from homology"/>
<evidence type="ECO:0000256" key="10">
    <source>
        <dbReference type="ARBA" id="ARBA00022692"/>
    </source>
</evidence>
<dbReference type="OrthoDB" id="9794626at2"/>
<dbReference type="RefSeq" id="WP_093207834.1">
    <property type="nucleotide sequence ID" value="NZ_FNGS01000009.1"/>
</dbReference>
<feature type="transmembrane region" description="Helical" evidence="19">
    <location>
        <begin position="179"/>
        <end position="196"/>
    </location>
</feature>
<dbReference type="STRING" id="563176.SAMN04488090_4362"/>
<keyword evidence="21" id="KW-1185">Reference proteome</keyword>
<evidence type="ECO:0000256" key="6">
    <source>
        <dbReference type="ARBA" id="ARBA00015850"/>
    </source>
</evidence>
<comment type="pathway">
    <text evidence="3 19">Cofactor biosynthesis; adenosylcobalamin biosynthesis; adenosylcobalamin from cob(II)yrinate a,c-diamide: step 7/7.</text>
</comment>
<dbReference type="GO" id="GO:0008818">
    <property type="term" value="F:cobalamin 5'-phosphate synthase activity"/>
    <property type="evidence" value="ECO:0007669"/>
    <property type="project" value="UniProtKB-UniRule"/>
</dbReference>
<dbReference type="AlphaFoldDB" id="A0A1G9WEX1"/>
<evidence type="ECO:0000313" key="20">
    <source>
        <dbReference type="EMBL" id="SDM83102.1"/>
    </source>
</evidence>
<evidence type="ECO:0000256" key="15">
    <source>
        <dbReference type="ARBA" id="ARBA00032605"/>
    </source>
</evidence>
<dbReference type="Proteomes" id="UP000198901">
    <property type="component" value="Unassembled WGS sequence"/>
</dbReference>
<keyword evidence="13 19" id="KW-0472">Membrane</keyword>
<dbReference type="PANTHER" id="PTHR34148:SF1">
    <property type="entry name" value="ADENOSYLCOBINAMIDE-GDP RIBAZOLETRANSFERASE"/>
    <property type="match status" value="1"/>
</dbReference>
<evidence type="ECO:0000256" key="3">
    <source>
        <dbReference type="ARBA" id="ARBA00004663"/>
    </source>
</evidence>
<dbReference type="NCBIfam" id="NF001277">
    <property type="entry name" value="PRK00235.1-3"/>
    <property type="match status" value="1"/>
</dbReference>
<dbReference type="EMBL" id="FNGS01000009">
    <property type="protein sequence ID" value="SDM83102.1"/>
    <property type="molecule type" value="Genomic_DNA"/>
</dbReference>
<evidence type="ECO:0000256" key="19">
    <source>
        <dbReference type="HAMAP-Rule" id="MF_00719"/>
    </source>
</evidence>
<accession>A0A1G9WEX1</accession>
<feature type="transmembrane region" description="Helical" evidence="19">
    <location>
        <begin position="37"/>
        <end position="53"/>
    </location>
</feature>
<evidence type="ECO:0000256" key="7">
    <source>
        <dbReference type="ARBA" id="ARBA00022475"/>
    </source>
</evidence>
<evidence type="ECO:0000256" key="11">
    <source>
        <dbReference type="ARBA" id="ARBA00022842"/>
    </source>
</evidence>
<evidence type="ECO:0000256" key="5">
    <source>
        <dbReference type="ARBA" id="ARBA00013200"/>
    </source>
</evidence>
<feature type="transmembrane region" description="Helical" evidence="19">
    <location>
        <begin position="58"/>
        <end position="80"/>
    </location>
</feature>
<evidence type="ECO:0000256" key="17">
    <source>
        <dbReference type="ARBA" id="ARBA00048623"/>
    </source>
</evidence>
<evidence type="ECO:0000256" key="1">
    <source>
        <dbReference type="ARBA" id="ARBA00001946"/>
    </source>
</evidence>
<gene>
    <name evidence="19" type="primary">cobS</name>
    <name evidence="20" type="ORF">SAMN04488090_4362</name>
</gene>
<evidence type="ECO:0000256" key="16">
    <source>
        <dbReference type="ARBA" id="ARBA00032853"/>
    </source>
</evidence>
<keyword evidence="10 19" id="KW-0812">Transmembrane</keyword>
<comment type="function">
    <text evidence="14 19">Joins adenosylcobinamide-GDP and alpha-ribazole to generate adenosylcobalamin (Ado-cobalamin). Also synthesizes adenosylcobalamin 5'-phosphate from adenosylcobinamide-GDP and alpha-ribazole 5'-phosphate.</text>
</comment>
<dbReference type="GO" id="GO:0051073">
    <property type="term" value="F:adenosylcobinamide-GDP ribazoletransferase activity"/>
    <property type="evidence" value="ECO:0007669"/>
    <property type="project" value="UniProtKB-UniRule"/>
</dbReference>
<keyword evidence="8 19" id="KW-0169">Cobalamin biosynthesis</keyword>
<feature type="transmembrane region" description="Helical" evidence="19">
    <location>
        <begin position="202"/>
        <end position="221"/>
    </location>
</feature>
<comment type="subcellular location">
    <subcellularLocation>
        <location evidence="2 19">Cell membrane</location>
        <topology evidence="2 19">Multi-pass membrane protein</topology>
    </subcellularLocation>
</comment>
<evidence type="ECO:0000313" key="21">
    <source>
        <dbReference type="Proteomes" id="UP000198901"/>
    </source>
</evidence>
<dbReference type="GO" id="GO:0005886">
    <property type="term" value="C:plasma membrane"/>
    <property type="evidence" value="ECO:0007669"/>
    <property type="project" value="UniProtKB-SubCell"/>
</dbReference>
<organism evidence="20 21">
    <name type="scientific">Siphonobacter aquaeclarae</name>
    <dbReference type="NCBI Taxonomy" id="563176"/>
    <lineage>
        <taxon>Bacteria</taxon>
        <taxon>Pseudomonadati</taxon>
        <taxon>Bacteroidota</taxon>
        <taxon>Cytophagia</taxon>
        <taxon>Cytophagales</taxon>
        <taxon>Cytophagaceae</taxon>
        <taxon>Siphonobacter</taxon>
    </lineage>
</organism>
<comment type="catalytic activity">
    <reaction evidence="17 19">
        <text>alpha-ribazole + adenosylcob(III)inamide-GDP = adenosylcob(III)alamin + GMP + H(+)</text>
        <dbReference type="Rhea" id="RHEA:16049"/>
        <dbReference type="ChEBI" id="CHEBI:10329"/>
        <dbReference type="ChEBI" id="CHEBI:15378"/>
        <dbReference type="ChEBI" id="CHEBI:18408"/>
        <dbReference type="ChEBI" id="CHEBI:58115"/>
        <dbReference type="ChEBI" id="CHEBI:60487"/>
        <dbReference type="EC" id="2.7.8.26"/>
    </reaction>
</comment>
<sequence length="255" mass="27788">MKKEIRLFLTAVLFYTRIPGPAWVGHSSDQLNASRKYFPLIGWVVGGIAAAALESSRLVFPVSISLLLSLAAGILTTGAFHEDGFADTCDGFGGGWTKEQILAIMKDSRLGTYGAVGIALLLSLKFLTLVELDKFPGLWRVLIAGHVVSRFMASITLETHEYVRDTGDAKAKPMASSRLGWKGLIPGAVAVVLALLLLPDYWLWLAVAGALAAQQYLSWYFKKWIGGYTGDCLGAIQQVSECVFYLCLYAIWSCL</sequence>
<evidence type="ECO:0000256" key="12">
    <source>
        <dbReference type="ARBA" id="ARBA00022989"/>
    </source>
</evidence>
<dbReference type="PANTHER" id="PTHR34148">
    <property type="entry name" value="ADENOSYLCOBINAMIDE-GDP RIBAZOLETRANSFERASE"/>
    <property type="match status" value="1"/>
</dbReference>
<name>A0A1G9WEX1_9BACT</name>
<dbReference type="NCBIfam" id="TIGR00317">
    <property type="entry name" value="cobS"/>
    <property type="match status" value="1"/>
</dbReference>
<keyword evidence="12 19" id="KW-1133">Transmembrane helix</keyword>
<keyword evidence="7 19" id="KW-1003">Cell membrane</keyword>
<dbReference type="UniPathway" id="UPA00148">
    <property type="reaction ID" value="UER00238"/>
</dbReference>
<dbReference type="GO" id="GO:0009236">
    <property type="term" value="P:cobalamin biosynthetic process"/>
    <property type="evidence" value="ECO:0007669"/>
    <property type="project" value="UniProtKB-UniRule"/>
</dbReference>
<comment type="cofactor">
    <cofactor evidence="1 19">
        <name>Mg(2+)</name>
        <dbReference type="ChEBI" id="CHEBI:18420"/>
    </cofactor>
</comment>
<comment type="catalytic activity">
    <reaction evidence="18 19">
        <text>alpha-ribazole 5'-phosphate + adenosylcob(III)inamide-GDP = adenosylcob(III)alamin 5'-phosphate + GMP + H(+)</text>
        <dbReference type="Rhea" id="RHEA:23560"/>
        <dbReference type="ChEBI" id="CHEBI:15378"/>
        <dbReference type="ChEBI" id="CHEBI:57918"/>
        <dbReference type="ChEBI" id="CHEBI:58115"/>
        <dbReference type="ChEBI" id="CHEBI:60487"/>
        <dbReference type="ChEBI" id="CHEBI:60493"/>
        <dbReference type="EC" id="2.7.8.26"/>
    </reaction>
</comment>
<keyword evidence="9 19" id="KW-0808">Transferase</keyword>